<accession>A0ABN7SFF8</accession>
<keyword evidence="7 11" id="KW-0406">Ion transport</keyword>
<evidence type="ECO:0000256" key="3">
    <source>
        <dbReference type="ARBA" id="ARBA00022461"/>
    </source>
</evidence>
<proteinExistence type="inferred from homology"/>
<evidence type="ECO:0000313" key="13">
    <source>
        <dbReference type="EMBL" id="CAG5096518.1"/>
    </source>
</evidence>
<gene>
    <name evidence="13" type="ORF">OKIOD_LOCUS6214</name>
</gene>
<feature type="transmembrane region" description="Helical" evidence="12">
    <location>
        <begin position="28"/>
        <end position="46"/>
    </location>
</feature>
<evidence type="ECO:0000256" key="9">
    <source>
        <dbReference type="ARBA" id="ARBA00023201"/>
    </source>
</evidence>
<evidence type="ECO:0000256" key="1">
    <source>
        <dbReference type="ARBA" id="ARBA00004141"/>
    </source>
</evidence>
<keyword evidence="3 11" id="KW-0894">Sodium channel</keyword>
<keyword evidence="4 11" id="KW-0812">Transmembrane</keyword>
<keyword evidence="9 11" id="KW-0739">Sodium transport</keyword>
<evidence type="ECO:0000256" key="11">
    <source>
        <dbReference type="RuleBase" id="RU000679"/>
    </source>
</evidence>
<organism evidence="13 14">
    <name type="scientific">Oikopleura dioica</name>
    <name type="common">Tunicate</name>
    <dbReference type="NCBI Taxonomy" id="34765"/>
    <lineage>
        <taxon>Eukaryota</taxon>
        <taxon>Metazoa</taxon>
        <taxon>Chordata</taxon>
        <taxon>Tunicata</taxon>
        <taxon>Appendicularia</taxon>
        <taxon>Copelata</taxon>
        <taxon>Oikopleuridae</taxon>
        <taxon>Oikopleura</taxon>
    </lineage>
</organism>
<evidence type="ECO:0000256" key="10">
    <source>
        <dbReference type="ARBA" id="ARBA00023303"/>
    </source>
</evidence>
<dbReference type="InterPro" id="IPR001873">
    <property type="entry name" value="ENaC"/>
</dbReference>
<comment type="subcellular location">
    <subcellularLocation>
        <location evidence="1">Membrane</location>
        <topology evidence="1">Multi-pass membrane protein</topology>
    </subcellularLocation>
</comment>
<evidence type="ECO:0000256" key="7">
    <source>
        <dbReference type="ARBA" id="ARBA00023065"/>
    </source>
</evidence>
<evidence type="ECO:0000256" key="8">
    <source>
        <dbReference type="ARBA" id="ARBA00023136"/>
    </source>
</evidence>
<keyword evidence="5 12" id="KW-1133">Transmembrane helix</keyword>
<evidence type="ECO:0000256" key="4">
    <source>
        <dbReference type="ARBA" id="ARBA00022692"/>
    </source>
</evidence>
<keyword evidence="6" id="KW-0915">Sodium</keyword>
<dbReference type="Pfam" id="PF00858">
    <property type="entry name" value="ASC"/>
    <property type="match status" value="1"/>
</dbReference>
<keyword evidence="2 11" id="KW-0813">Transport</keyword>
<evidence type="ECO:0000313" key="14">
    <source>
        <dbReference type="Proteomes" id="UP001158576"/>
    </source>
</evidence>
<evidence type="ECO:0000256" key="2">
    <source>
        <dbReference type="ARBA" id="ARBA00022448"/>
    </source>
</evidence>
<reference evidence="13 14" key="1">
    <citation type="submission" date="2021-04" db="EMBL/GenBank/DDBJ databases">
        <authorList>
            <person name="Bliznina A."/>
        </authorList>
    </citation>
    <scope>NUCLEOTIDE SEQUENCE [LARGE SCALE GENOMIC DNA]</scope>
</reference>
<name>A0ABN7SFF8_OIKDI</name>
<keyword evidence="8 12" id="KW-0472">Membrane</keyword>
<sequence>MRINVLLEDGPTGIRWIINDREPVIRRVVWFFFTTFGIYYTWAVVYKNVNIYSKYTSSMVTVYRQGVDGRSVEFPRVTTCLNSMHSRMVLNHIHEDLMTIIRPLYLRGSAIDDKVNWELIKSSEAWKKERENTFLDLEKSRILFENGLDNPFERPNIVAHTSRFQVNNQIGVPVNRIQQAHKKFLGHPYSRCTEKVLNSTKEWPYT</sequence>
<dbReference type="Proteomes" id="UP001158576">
    <property type="component" value="Chromosome XSR"/>
</dbReference>
<evidence type="ECO:0000256" key="12">
    <source>
        <dbReference type="SAM" id="Phobius"/>
    </source>
</evidence>
<keyword evidence="10 11" id="KW-0407">Ion channel</keyword>
<comment type="similarity">
    <text evidence="11">Belongs to the amiloride-sensitive sodium channel (TC 1.A.6) family.</text>
</comment>
<evidence type="ECO:0000256" key="5">
    <source>
        <dbReference type="ARBA" id="ARBA00022989"/>
    </source>
</evidence>
<protein>
    <submittedName>
        <fullName evidence="13">Oidioi.mRNA.OKI2018_I69.XSR.g14656.t1.cds</fullName>
    </submittedName>
</protein>
<keyword evidence="14" id="KW-1185">Reference proteome</keyword>
<dbReference type="EMBL" id="OU015569">
    <property type="protein sequence ID" value="CAG5096518.1"/>
    <property type="molecule type" value="Genomic_DNA"/>
</dbReference>
<evidence type="ECO:0000256" key="6">
    <source>
        <dbReference type="ARBA" id="ARBA00023053"/>
    </source>
</evidence>